<sequence>MGAGRSKTFRAPLPTLSHNLFINNCKLSSENSRFPLVQQKDAAMPIDIVETFDHLRESYFRYYDTPFGLADEKLMAERRRILDKDNGVYREPFIELRPEYKVSTQTFEQSVEQARASKDLVEFARTGLIPVGRDLYTHQESALTSVVRDKRNVVVTAGTGAGKTEAFLLPLLSNLLTESTSWTGQGANFAPWWKRDNRPFAPQRGTESGRTKAVRAIILYPMNALVDDQLIRLRKALDNDEARAWLDKHRRGHRFYFGRYTGATPVTGSVGDTVPLGNLRSYLQDVDERSAQMRQLDDESKYFMPHLGGAEMVSRWDMADAAPDILITNYSMLNVLLLRDRDSRYFDSTRAWLTASPDHRFTFVVDELHSYRGTAGTEVALLIRNLKLRLGLGEDSKQFQVIAASASLEANRDEAYVEEFFGVPRDSFDFLPGELIRAQHQALDLSETGFASQEGTPSHADEIIGASALSNVFFRSENGEPLSHPNAKSLRQIGEQLFPVLTENLRGPAVQKLLKSAASTVEKTEVIKWPLLRSHLFFRNVPGMWACTDPSCPEIQEEKSETRRVGRLYSEPVGRCLCGSRVLELLYCQNCGDVFLGGYVPSGSTQQPGKAVTLLADLSDIQHLPDHVGLERTANNYLLYWPQKRSPDLEALEWNADKNKVKYAFRRSILRPETGELRPTNGDGYTGWTFQVTSPAGKRNVEQLSAFPTRCPNCSDDWEIRHTAEGPVRSDDKKRQRSPIRAMRTGFEKINQVLITELFQDLEPANRKTIVFADSRQDAAKLSSGISLRHYQDLLRLLLHSELAGSDQVAADISLAKEHYLNGNRTPESRDAIKRLRAKDLKAFTTLQDVWDLESNVPETDAIRDLNQSPSIPVLTARISQRLVEMGMNPGGPSASLQQTDEKDALSWSHIYRWDPVPSRKIDLSTPQNRLEAAIDKNLQKEVIDGLFSGVGRDYESLGLGWVGLVGALSSAQDSRSSAAIAQSSLRILAGMRRFAGMRNASETPPRKLKTFWQSVAKTFDMDFDDIQTSVRKEWGDSVSQFLIHPDKATIYQPSGSDWTCENCRRRHLVQGCGLCTYCGKQLPEATAHKTDLDYYGHKAIQGAGQFRLTAAELTGQTDRLAAQSRQARFQNVFLDQKENKKSDGIELLSVTTTMEAGVDIGALDSVILANMPPTRFNYQQRVGRAGRRMTPMAISLTVCRGRSHDEYYFGRPELITNEPTPKPYLALNRPEIYLRALRSETLRRAFISLADVLALDEEFSGLGRNTHGQFGLASDWYKVKPHLSRWLDDNQAIVEQAVTAFATYTNLSHDDLNGARADIANLVDDISTVVALDSPGHSDLSQRLAENGLLPMFGFPSKVRDLYLKRPNIAFPWPPDNVIDRDAAMAVNQFAPGSELVRDGQIYPVIGAAAFYPAGRNVSKEDNALGDQRLIDICRQCAYVEEKPTGSDYSEGACPRCDADPGIFSTIDLREPKGYRAGKPRDFDGNFSWSPKSTSTRAVADLKTLESVSLSNSVAYSGPGKRYVINDNSGKSFEFQQALSNDYWGGYVAVASDGTTPVHTDQSAAVISVALGTIQPTDFLFYGPQSAVVEGQGLRLDLSAGMPQQYGAYDSIQGRRAAWYSLSFLMRTVAANKLDIQSQEFNAGIYTGLQDGRPTTFAFLADTLENGAGFSSHLGRPDILPEFLNDVDAYLGELAGEHSIECSSSCYRCLRDYSNMAYHALLDWRLAKDLKSVLDGQVLTIELDKQRKAIQNWAAVYNVSTLSNSFAACALWDKPAEGRIAVILRHPLESGEPGLMPERLKEATAQIHAENPGLDGVVYVDAFMLDRDPSHAVNLVRSLRIGD</sequence>
<dbReference type="GO" id="GO:0006289">
    <property type="term" value="P:nucleotide-excision repair"/>
    <property type="evidence" value="ECO:0007669"/>
    <property type="project" value="TreeGrafter"/>
</dbReference>
<evidence type="ECO:0000259" key="3">
    <source>
        <dbReference type="PROSITE" id="PS51192"/>
    </source>
</evidence>
<dbReference type="InterPro" id="IPR011545">
    <property type="entry name" value="DEAD/DEAH_box_helicase_dom"/>
</dbReference>
<dbReference type="InterPro" id="IPR001650">
    <property type="entry name" value="Helicase_C-like"/>
</dbReference>
<keyword evidence="1" id="KW-0547">Nucleotide-binding</keyword>
<evidence type="ECO:0000313" key="4">
    <source>
        <dbReference type="EMBL" id="PXA69457.1"/>
    </source>
</evidence>
<gene>
    <name evidence="4" type="ORF">CVS29_02600</name>
</gene>
<dbReference type="GO" id="GO:0005524">
    <property type="term" value="F:ATP binding"/>
    <property type="evidence" value="ECO:0007669"/>
    <property type="project" value="UniProtKB-KW"/>
</dbReference>
<dbReference type="SMART" id="SM00487">
    <property type="entry name" value="DEXDc"/>
    <property type="match status" value="1"/>
</dbReference>
<dbReference type="PROSITE" id="PS51192">
    <property type="entry name" value="HELICASE_ATP_BIND_1"/>
    <property type="match status" value="1"/>
</dbReference>
<evidence type="ECO:0000256" key="1">
    <source>
        <dbReference type="ARBA" id="ARBA00022741"/>
    </source>
</evidence>
<dbReference type="PANTHER" id="PTHR47957">
    <property type="entry name" value="ATP-DEPENDENT HELICASE HRQ1"/>
    <property type="match status" value="1"/>
</dbReference>
<dbReference type="Pfam" id="PF00271">
    <property type="entry name" value="Helicase_C"/>
    <property type="match status" value="1"/>
</dbReference>
<accession>A0A2V3DWP8</accession>
<dbReference type="EMBL" id="QHLZ01000001">
    <property type="protein sequence ID" value="PXA69457.1"/>
    <property type="molecule type" value="Genomic_DNA"/>
</dbReference>
<dbReference type="GO" id="GO:0043138">
    <property type="term" value="F:3'-5' DNA helicase activity"/>
    <property type="evidence" value="ECO:0007669"/>
    <property type="project" value="TreeGrafter"/>
</dbReference>
<dbReference type="InterPro" id="IPR027417">
    <property type="entry name" value="P-loop_NTPase"/>
</dbReference>
<organism evidence="4 5">
    <name type="scientific">Arthrobacter psychrochitiniphilus</name>
    <dbReference type="NCBI Taxonomy" id="291045"/>
    <lineage>
        <taxon>Bacteria</taxon>
        <taxon>Bacillati</taxon>
        <taxon>Actinomycetota</taxon>
        <taxon>Actinomycetes</taxon>
        <taxon>Micrococcales</taxon>
        <taxon>Micrococcaceae</taxon>
        <taxon>Arthrobacter</taxon>
    </lineage>
</organism>
<evidence type="ECO:0000256" key="2">
    <source>
        <dbReference type="ARBA" id="ARBA00022840"/>
    </source>
</evidence>
<keyword evidence="4" id="KW-0378">Hydrolase</keyword>
<dbReference type="SMART" id="SM00490">
    <property type="entry name" value="HELICc"/>
    <property type="match status" value="1"/>
</dbReference>
<dbReference type="SUPFAM" id="SSF52540">
    <property type="entry name" value="P-loop containing nucleoside triphosphate hydrolases"/>
    <property type="match status" value="2"/>
</dbReference>
<dbReference type="InterPro" id="IPR014001">
    <property type="entry name" value="Helicase_ATP-bd"/>
</dbReference>
<dbReference type="GO" id="GO:0036297">
    <property type="term" value="P:interstrand cross-link repair"/>
    <property type="evidence" value="ECO:0007669"/>
    <property type="project" value="TreeGrafter"/>
</dbReference>
<name>A0A2V3DWP8_9MICC</name>
<dbReference type="GO" id="GO:0003676">
    <property type="term" value="F:nucleic acid binding"/>
    <property type="evidence" value="ECO:0007669"/>
    <property type="project" value="InterPro"/>
</dbReference>
<proteinExistence type="predicted"/>
<feature type="domain" description="Helicase ATP-binding" evidence="3">
    <location>
        <begin position="144"/>
        <end position="426"/>
    </location>
</feature>
<keyword evidence="2" id="KW-0067">ATP-binding</keyword>
<evidence type="ECO:0000313" key="5">
    <source>
        <dbReference type="Proteomes" id="UP000246303"/>
    </source>
</evidence>
<comment type="caution">
    <text evidence="4">The sequence shown here is derived from an EMBL/GenBank/DDBJ whole genome shotgun (WGS) entry which is preliminary data.</text>
</comment>
<keyword evidence="4" id="KW-0347">Helicase</keyword>
<reference evidence="4 5" key="1">
    <citation type="submission" date="2018-05" db="EMBL/GenBank/DDBJ databases">
        <title>Genetic diversity of glacier-inhabiting Cryobacterium bacteria in China and description of Cryobacterium mengkeensis sp. nov. and Arthrobacter glacialis sp. nov.</title>
        <authorList>
            <person name="Liu Q."/>
            <person name="Xin Y.-H."/>
        </authorList>
    </citation>
    <scope>NUCLEOTIDE SEQUENCE [LARGE SCALE GENOMIC DNA]</scope>
    <source>
        <strain evidence="4 5">GP3</strain>
    </source>
</reference>
<dbReference type="OrthoDB" id="3197455at2"/>
<dbReference type="Gene3D" id="3.40.50.300">
    <property type="entry name" value="P-loop containing nucleotide triphosphate hydrolases"/>
    <property type="match status" value="2"/>
</dbReference>
<dbReference type="PANTHER" id="PTHR47957:SF3">
    <property type="entry name" value="ATP-DEPENDENT HELICASE HRQ1"/>
    <property type="match status" value="1"/>
</dbReference>
<keyword evidence="5" id="KW-1185">Reference proteome</keyword>
<protein>
    <submittedName>
        <fullName evidence="4">DEAD/DEAH box helicase</fullName>
    </submittedName>
</protein>
<dbReference type="Proteomes" id="UP000246303">
    <property type="component" value="Unassembled WGS sequence"/>
</dbReference>
<dbReference type="Pfam" id="PF00270">
    <property type="entry name" value="DEAD"/>
    <property type="match status" value="1"/>
</dbReference>